<name>A0A834SQE4_9FABA</name>
<dbReference type="Proteomes" id="UP000634136">
    <property type="component" value="Unassembled WGS sequence"/>
</dbReference>
<dbReference type="Gene3D" id="3.30.530.20">
    <property type="match status" value="1"/>
</dbReference>
<dbReference type="AlphaFoldDB" id="A0A834SQE4"/>
<dbReference type="GO" id="GO:0006952">
    <property type="term" value="P:defense response"/>
    <property type="evidence" value="ECO:0007669"/>
    <property type="project" value="InterPro"/>
</dbReference>
<dbReference type="EMBL" id="JAAIUW010000011">
    <property type="protein sequence ID" value="KAF7808690.1"/>
    <property type="molecule type" value="Genomic_DNA"/>
</dbReference>
<dbReference type="Pfam" id="PF00407">
    <property type="entry name" value="Bet_v_1"/>
    <property type="match status" value="1"/>
</dbReference>
<dbReference type="SUPFAM" id="SSF55961">
    <property type="entry name" value="Bet v1-like"/>
    <property type="match status" value="1"/>
</dbReference>
<dbReference type="PANTHER" id="PTHR31338">
    <property type="entry name" value="POLYKETIDE CYCLASE/DEHYDRASE AND LIPID TRANSPORT SUPERFAMILY PROTEIN"/>
    <property type="match status" value="1"/>
</dbReference>
<dbReference type="CDD" id="cd07816">
    <property type="entry name" value="Bet_v1-like"/>
    <property type="match status" value="1"/>
</dbReference>
<dbReference type="SMART" id="SM01037">
    <property type="entry name" value="Bet_v_1"/>
    <property type="match status" value="1"/>
</dbReference>
<comment type="similarity">
    <text evidence="1">Belongs to the MLP family.</text>
</comment>
<sequence length="152" mass="17120">MALKGKVGAEIEIRSPASKFFNLLVTQLHEIQNMTDQVHEAKLHQGDWHGVGSHSVKHWTFMSGGKVVNCKEHIEHIDHANKTVLFNVFDGFASEQYKMLKTKVKVVENGEGGIVRWTDKYEKLHEGIPPPLDHLAFLIKATKDVDANLLKA</sequence>
<dbReference type="InterPro" id="IPR023393">
    <property type="entry name" value="START-like_dom_sf"/>
</dbReference>
<evidence type="ECO:0000313" key="4">
    <source>
        <dbReference type="Proteomes" id="UP000634136"/>
    </source>
</evidence>
<keyword evidence="4" id="KW-1185">Reference proteome</keyword>
<feature type="domain" description="Bet v I/Major latex protein" evidence="2">
    <location>
        <begin position="2"/>
        <end position="152"/>
    </location>
</feature>
<evidence type="ECO:0000313" key="3">
    <source>
        <dbReference type="EMBL" id="KAF7808690.1"/>
    </source>
</evidence>
<reference evidence="3" key="1">
    <citation type="submission" date="2020-09" db="EMBL/GenBank/DDBJ databases">
        <title>Genome-Enabled Discovery of Anthraquinone Biosynthesis in Senna tora.</title>
        <authorList>
            <person name="Kang S.-H."/>
            <person name="Pandey R.P."/>
            <person name="Lee C.-M."/>
            <person name="Sim J.-S."/>
            <person name="Jeong J.-T."/>
            <person name="Choi B.-S."/>
            <person name="Jung M."/>
            <person name="Ginzburg D."/>
            <person name="Zhao K."/>
            <person name="Won S.Y."/>
            <person name="Oh T.-J."/>
            <person name="Yu Y."/>
            <person name="Kim N.-H."/>
            <person name="Lee O.R."/>
            <person name="Lee T.-H."/>
            <person name="Bashyal P."/>
            <person name="Kim T.-S."/>
            <person name="Lee W.-H."/>
            <person name="Kawkins C."/>
            <person name="Kim C.-K."/>
            <person name="Kim J.S."/>
            <person name="Ahn B.O."/>
            <person name="Rhee S.Y."/>
            <person name="Sohng J.K."/>
        </authorList>
    </citation>
    <scope>NUCLEOTIDE SEQUENCE</scope>
    <source>
        <tissue evidence="3">Leaf</tissue>
    </source>
</reference>
<gene>
    <name evidence="3" type="ORF">G2W53_035433</name>
</gene>
<proteinExistence type="inferred from homology"/>
<accession>A0A834SQE4</accession>
<dbReference type="InterPro" id="IPR052006">
    <property type="entry name" value="MLP-like"/>
</dbReference>
<dbReference type="InterPro" id="IPR000916">
    <property type="entry name" value="Bet_v_I/MLP"/>
</dbReference>
<evidence type="ECO:0000256" key="1">
    <source>
        <dbReference type="ARBA" id="ARBA00038242"/>
    </source>
</evidence>
<dbReference type="PANTHER" id="PTHR31338:SF16">
    <property type="entry name" value="POLYKETIDE CYCLASE_DEHYDRASE AND LIPID TRANSPORT SUPERFAMILY PROTEIN"/>
    <property type="match status" value="1"/>
</dbReference>
<dbReference type="OrthoDB" id="1847301at2759"/>
<evidence type="ECO:0000259" key="2">
    <source>
        <dbReference type="SMART" id="SM01037"/>
    </source>
</evidence>
<protein>
    <submittedName>
        <fullName evidence="3">MLP-like protein 34</fullName>
    </submittedName>
</protein>
<organism evidence="3 4">
    <name type="scientific">Senna tora</name>
    <dbReference type="NCBI Taxonomy" id="362788"/>
    <lineage>
        <taxon>Eukaryota</taxon>
        <taxon>Viridiplantae</taxon>
        <taxon>Streptophyta</taxon>
        <taxon>Embryophyta</taxon>
        <taxon>Tracheophyta</taxon>
        <taxon>Spermatophyta</taxon>
        <taxon>Magnoliopsida</taxon>
        <taxon>eudicotyledons</taxon>
        <taxon>Gunneridae</taxon>
        <taxon>Pentapetalae</taxon>
        <taxon>rosids</taxon>
        <taxon>fabids</taxon>
        <taxon>Fabales</taxon>
        <taxon>Fabaceae</taxon>
        <taxon>Caesalpinioideae</taxon>
        <taxon>Cassia clade</taxon>
        <taxon>Senna</taxon>
    </lineage>
</organism>
<comment type="caution">
    <text evidence="3">The sequence shown here is derived from an EMBL/GenBank/DDBJ whole genome shotgun (WGS) entry which is preliminary data.</text>
</comment>